<dbReference type="Proteomes" id="UP000095439">
    <property type="component" value="Unassembled WGS sequence"/>
</dbReference>
<organism evidence="1 2">
    <name type="scientific">Dorea longicatena</name>
    <dbReference type="NCBI Taxonomy" id="88431"/>
    <lineage>
        <taxon>Bacteria</taxon>
        <taxon>Bacillati</taxon>
        <taxon>Bacillota</taxon>
        <taxon>Clostridia</taxon>
        <taxon>Lachnospirales</taxon>
        <taxon>Lachnospiraceae</taxon>
        <taxon>Dorea</taxon>
    </lineage>
</organism>
<reference evidence="1 2" key="1">
    <citation type="submission" date="2015-09" db="EMBL/GenBank/DDBJ databases">
        <authorList>
            <consortium name="Pathogen Informatics"/>
        </authorList>
    </citation>
    <scope>NUCLEOTIDE SEQUENCE [LARGE SCALE GENOMIC DNA]</scope>
    <source>
        <strain evidence="1 2">2789STDY5608866</strain>
    </source>
</reference>
<evidence type="ECO:0000313" key="1">
    <source>
        <dbReference type="EMBL" id="CUN71780.1"/>
    </source>
</evidence>
<evidence type="ECO:0000313" key="2">
    <source>
        <dbReference type="Proteomes" id="UP000095439"/>
    </source>
</evidence>
<name>A0A173Z7V1_9FIRM</name>
<dbReference type="EMBL" id="CYYY01000004">
    <property type="protein sequence ID" value="CUN71780.1"/>
    <property type="molecule type" value="Genomic_DNA"/>
</dbReference>
<accession>A0A173Z7V1</accession>
<gene>
    <name evidence="1" type="ORF">ERS852423_01254</name>
</gene>
<evidence type="ECO:0008006" key="3">
    <source>
        <dbReference type="Google" id="ProtNLM"/>
    </source>
</evidence>
<sequence length="304" mass="34483">MSTFERIRSGLPGLDSMLDSIRMGDNVVWQVSSMDDYMHFVAPLCNQLYEEGKELLYMHFSGHPALLHTLQQAYQYPVDIELTINGTDTGEFVFNLLQCRPLQVGTRRDAVTVPSLPEDKTVFSVTGSSMGGSRAEDIDYVVFVDSRAYYEFPYKRKPDIAHIVGDINHHFRKSNQNLLLFVPGRIGTSSPELGVPVSFAAINHFCAICEMSDSEVGYMPELSYGSHMFQDLVEAEIFYTALFDTPKTRIFNRTVFHDMPNILTEILPDCKEYEDIVKVCHTEGMHLKLYSDIQNSETVLGFES</sequence>
<proteinExistence type="predicted"/>
<dbReference type="RefSeq" id="WP_055181263.1">
    <property type="nucleotide sequence ID" value="NZ_CABIWY010000004.1"/>
</dbReference>
<dbReference type="AlphaFoldDB" id="A0A173Z7V1"/>
<protein>
    <recommendedName>
        <fullName evidence="3">Phosphoenolpyruvate synthase</fullName>
    </recommendedName>
</protein>